<evidence type="ECO:0000256" key="2">
    <source>
        <dbReference type="ARBA" id="ARBA00022741"/>
    </source>
</evidence>
<keyword evidence="4" id="KW-0238">DNA-binding</keyword>
<evidence type="ECO:0000256" key="5">
    <source>
        <dbReference type="ARBA" id="ARBA00023235"/>
    </source>
</evidence>
<accession>A0ABP9NTL2</accession>
<comment type="caution">
    <text evidence="10">The sequence shown here is derived from an EMBL/GenBank/DDBJ whole genome shotgun (WGS) entry which is preliminary data.</text>
</comment>
<evidence type="ECO:0000256" key="7">
    <source>
        <dbReference type="ARBA" id="ARBA00034808"/>
    </source>
</evidence>
<name>A0ABP9NTL2_9PSEU</name>
<dbReference type="PROSITE" id="PS51194">
    <property type="entry name" value="HELICASE_CTER"/>
    <property type="match status" value="1"/>
</dbReference>
<evidence type="ECO:0000313" key="11">
    <source>
        <dbReference type="Proteomes" id="UP001500804"/>
    </source>
</evidence>
<dbReference type="RefSeq" id="WP_345609729.1">
    <property type="nucleotide sequence ID" value="NZ_BAABJO010000028.1"/>
</dbReference>
<dbReference type="Pfam" id="PF00271">
    <property type="entry name" value="Helicase_C"/>
    <property type="match status" value="1"/>
</dbReference>
<dbReference type="SMART" id="SM00490">
    <property type="entry name" value="HELICc"/>
    <property type="match status" value="1"/>
</dbReference>
<proteinExistence type="inferred from homology"/>
<keyword evidence="2" id="KW-0547">Nucleotide-binding</keyword>
<evidence type="ECO:0000256" key="6">
    <source>
        <dbReference type="ARBA" id="ARBA00034617"/>
    </source>
</evidence>
<dbReference type="SMART" id="SM00487">
    <property type="entry name" value="DEXDc"/>
    <property type="match status" value="1"/>
</dbReference>
<keyword evidence="11" id="KW-1185">Reference proteome</keyword>
<protein>
    <recommendedName>
        <fullName evidence="7">DNA 3'-5' helicase</fullName>
        <ecNumber evidence="7">5.6.2.4</ecNumber>
    </recommendedName>
</protein>
<evidence type="ECO:0000259" key="9">
    <source>
        <dbReference type="PROSITE" id="PS51194"/>
    </source>
</evidence>
<dbReference type="PANTHER" id="PTHR13710:SF105">
    <property type="entry name" value="ATP-DEPENDENT DNA HELICASE Q1"/>
    <property type="match status" value="1"/>
</dbReference>
<evidence type="ECO:0000259" key="8">
    <source>
        <dbReference type="PROSITE" id="PS51192"/>
    </source>
</evidence>
<dbReference type="EMBL" id="BAABJO010000028">
    <property type="protein sequence ID" value="GAA5133967.1"/>
    <property type="molecule type" value="Genomic_DNA"/>
</dbReference>
<sequence length="842" mass="92723">MDEEARLLRFLEHPDGRPVFEDDLFARLANVVGAGAGSDLDLAVLLRQLLRRRSLEDGNTAWLRTAPGISGRLRAAPMAGLRETQPDMWSAPVWEPGWLQDTSGVPDQAAVAGGSAGQRFFPDELKADPFFEKCTTFPRYRTPGQRAACRAVVSVPDGSTVIGMLPTGSGKTEVALCLQERVDGLTVVVVPTIALAYDFERRFRDHFARRNPRVKKGQLHFAWSASTPKETRELIEERVRHGKQHLLVTSPESVSRALRDLLREAASTGRLGALVVDEAHLVTQWGREFRPEFRTLADFRNDLLHAAEKAGCPPLTTLLLSATLGSGELQDLHDLFADPGPCALIAANALRAEPDFWVAAAEDDAQRKGWVLEALAHLPRPAILYVTSPKTADGWAERLRDHGYDRLAVVTGETADADRKAVLEGLRNTPEQAARFDLVVATSAFGLGIDYPHIRSVVHACLPETVDRWYQELGRGGRDGHVAAAFLLTAPGDRKEAASLGVTVLTADTAWKRWRDLWAHRGTLEGRHFIDIQRSHGGVREGSYNRKWNAQLIQGLVELEAVGRLPVDVEDVEELTPATANSGQHEWVGVELLRNNVSTDDSFWQEKWTPWQRAETQRSQRALDAISGVASGKIPVCEAIAQAYRPDDTIHNLFGRAARYAEPEGQCGRCPSCRQKGIPATNDPPPHPVQAWALPADQAPELGRLIEASGRQDGLVILVADEPAEVSHRLAKALISRGIRHVAGPVGDNNELLENAHWLFVDLDPVSPSMVTPHSAFVVYPEGVPVPSRWLSTGQRRQNRNDTPPAVDVLLLARRARLGRHDLERDLRALDALTALQILGDR</sequence>
<dbReference type="SUPFAM" id="SSF52540">
    <property type="entry name" value="P-loop containing nucleoside triphosphate hydrolases"/>
    <property type="match status" value="1"/>
</dbReference>
<evidence type="ECO:0000256" key="1">
    <source>
        <dbReference type="ARBA" id="ARBA00005446"/>
    </source>
</evidence>
<dbReference type="Proteomes" id="UP001500804">
    <property type="component" value="Unassembled WGS sequence"/>
</dbReference>
<keyword evidence="5" id="KW-0413">Isomerase</keyword>
<dbReference type="PROSITE" id="PS51192">
    <property type="entry name" value="HELICASE_ATP_BIND_1"/>
    <property type="match status" value="1"/>
</dbReference>
<organism evidence="10 11">
    <name type="scientific">Pseudonocardia adelaidensis</name>
    <dbReference type="NCBI Taxonomy" id="648754"/>
    <lineage>
        <taxon>Bacteria</taxon>
        <taxon>Bacillati</taxon>
        <taxon>Actinomycetota</taxon>
        <taxon>Actinomycetes</taxon>
        <taxon>Pseudonocardiales</taxon>
        <taxon>Pseudonocardiaceae</taxon>
        <taxon>Pseudonocardia</taxon>
    </lineage>
</organism>
<gene>
    <name evidence="10" type="ORF">GCM10023320_61000</name>
</gene>
<evidence type="ECO:0000256" key="3">
    <source>
        <dbReference type="ARBA" id="ARBA00022840"/>
    </source>
</evidence>
<dbReference type="Pfam" id="PF00270">
    <property type="entry name" value="DEAD"/>
    <property type="match status" value="1"/>
</dbReference>
<dbReference type="PANTHER" id="PTHR13710">
    <property type="entry name" value="DNA HELICASE RECQ FAMILY MEMBER"/>
    <property type="match status" value="1"/>
</dbReference>
<evidence type="ECO:0000313" key="10">
    <source>
        <dbReference type="EMBL" id="GAA5133967.1"/>
    </source>
</evidence>
<comment type="similarity">
    <text evidence="1">Belongs to the helicase family. RecQ subfamily.</text>
</comment>
<feature type="domain" description="Helicase ATP-binding" evidence="8">
    <location>
        <begin position="152"/>
        <end position="342"/>
    </location>
</feature>
<dbReference type="Gene3D" id="3.40.50.300">
    <property type="entry name" value="P-loop containing nucleotide triphosphate hydrolases"/>
    <property type="match status" value="2"/>
</dbReference>
<feature type="domain" description="Helicase C-terminal" evidence="9">
    <location>
        <begin position="370"/>
        <end position="525"/>
    </location>
</feature>
<comment type="catalytic activity">
    <reaction evidence="6">
        <text>Couples ATP hydrolysis with the unwinding of duplex DNA by translocating in the 3'-5' direction.</text>
        <dbReference type="EC" id="5.6.2.4"/>
    </reaction>
</comment>
<evidence type="ECO:0000256" key="4">
    <source>
        <dbReference type="ARBA" id="ARBA00023125"/>
    </source>
</evidence>
<keyword evidence="3" id="KW-0067">ATP-binding</keyword>
<dbReference type="InterPro" id="IPR011545">
    <property type="entry name" value="DEAD/DEAH_box_helicase_dom"/>
</dbReference>
<dbReference type="InterPro" id="IPR027417">
    <property type="entry name" value="P-loop_NTPase"/>
</dbReference>
<reference evidence="11" key="1">
    <citation type="journal article" date="2019" name="Int. J. Syst. Evol. Microbiol.">
        <title>The Global Catalogue of Microorganisms (GCM) 10K type strain sequencing project: providing services to taxonomists for standard genome sequencing and annotation.</title>
        <authorList>
            <consortium name="The Broad Institute Genomics Platform"/>
            <consortium name="The Broad Institute Genome Sequencing Center for Infectious Disease"/>
            <person name="Wu L."/>
            <person name="Ma J."/>
        </authorList>
    </citation>
    <scope>NUCLEOTIDE SEQUENCE [LARGE SCALE GENOMIC DNA]</scope>
    <source>
        <strain evidence="11">JCM 18302</strain>
    </source>
</reference>
<dbReference type="NCBIfam" id="NF041063">
    <property type="entry name" value="DpdF"/>
    <property type="match status" value="1"/>
</dbReference>
<dbReference type="InterPro" id="IPR001650">
    <property type="entry name" value="Helicase_C-like"/>
</dbReference>
<dbReference type="EC" id="5.6.2.4" evidence="7"/>
<dbReference type="InterPro" id="IPR014001">
    <property type="entry name" value="Helicase_ATP-bd"/>
</dbReference>